<evidence type="ECO:0000313" key="1">
    <source>
        <dbReference type="EMBL" id="OGY94707.1"/>
    </source>
</evidence>
<reference evidence="1 2" key="1">
    <citation type="journal article" date="2016" name="Nat. Commun.">
        <title>Thousands of microbial genomes shed light on interconnected biogeochemical processes in an aquifer system.</title>
        <authorList>
            <person name="Anantharaman K."/>
            <person name="Brown C.T."/>
            <person name="Hug L.A."/>
            <person name="Sharon I."/>
            <person name="Castelle C.J."/>
            <person name="Probst A.J."/>
            <person name="Thomas B.C."/>
            <person name="Singh A."/>
            <person name="Wilkins M.J."/>
            <person name="Karaoz U."/>
            <person name="Brodie E.L."/>
            <person name="Williams K.H."/>
            <person name="Hubbard S.S."/>
            <person name="Banfield J.F."/>
        </authorList>
    </citation>
    <scope>NUCLEOTIDE SEQUENCE [LARGE SCALE GENOMIC DNA]</scope>
</reference>
<comment type="caution">
    <text evidence="1">The sequence shown here is derived from an EMBL/GenBank/DDBJ whole genome shotgun (WGS) entry which is preliminary data.</text>
</comment>
<dbReference type="Proteomes" id="UP000177626">
    <property type="component" value="Unassembled WGS sequence"/>
</dbReference>
<gene>
    <name evidence="1" type="ORF">A2406_02695</name>
</gene>
<evidence type="ECO:0000313" key="2">
    <source>
        <dbReference type="Proteomes" id="UP000177626"/>
    </source>
</evidence>
<dbReference type="AlphaFoldDB" id="A0A1G2C2P4"/>
<organism evidence="1 2">
    <name type="scientific">Candidatus Komeilibacteria bacterium RIFOXYC1_FULL_37_11</name>
    <dbReference type="NCBI Taxonomy" id="1798555"/>
    <lineage>
        <taxon>Bacteria</taxon>
        <taxon>Candidatus Komeiliibacteriota</taxon>
    </lineage>
</organism>
<protein>
    <submittedName>
        <fullName evidence="1">Uncharacterized protein</fullName>
    </submittedName>
</protein>
<sequence length="127" mass="14086">MGHSVPNNNNVSKENVIHVAEGNTFKFTRGMFALLQDPKKVPSHGGLPFVMVLKKLRSGLYGRNRALIPESKIRRGLAIFLPDHGLDVGAEFVFVWTADHSAAAVPLREREAYLAEYEPEIKTAETS</sequence>
<accession>A0A1G2C2P4</accession>
<proteinExistence type="predicted"/>
<name>A0A1G2C2P4_9BACT</name>
<dbReference type="EMBL" id="MHKQ01000005">
    <property type="protein sequence ID" value="OGY94707.1"/>
    <property type="molecule type" value="Genomic_DNA"/>
</dbReference>